<keyword evidence="3" id="KW-1185">Reference proteome</keyword>
<accession>A0A5B8I934</accession>
<dbReference type="RefSeq" id="WP_146366091.1">
    <property type="nucleotide sequence ID" value="NZ_CP042262.1"/>
</dbReference>
<dbReference type="GO" id="GO:0003700">
    <property type="term" value="F:DNA-binding transcription factor activity"/>
    <property type="evidence" value="ECO:0007669"/>
    <property type="project" value="InterPro"/>
</dbReference>
<feature type="domain" description="HTH rpiR-type" evidence="1">
    <location>
        <begin position="7"/>
        <end position="83"/>
    </location>
</feature>
<dbReference type="Pfam" id="PF01418">
    <property type="entry name" value="HTH_6"/>
    <property type="match status" value="1"/>
</dbReference>
<dbReference type="InterPro" id="IPR000281">
    <property type="entry name" value="HTH_RpiR"/>
</dbReference>
<dbReference type="PANTHER" id="PTHR30514">
    <property type="entry name" value="GLUCOKINASE"/>
    <property type="match status" value="1"/>
</dbReference>
<dbReference type="InterPro" id="IPR046348">
    <property type="entry name" value="SIS_dom_sf"/>
</dbReference>
<geneLocation type="plasmid" evidence="2 3">
    <name>unnamed1</name>
</geneLocation>
<dbReference type="AlphaFoldDB" id="A0A5B8I934"/>
<dbReference type="KEGG" id="lit:FPZ52_13415"/>
<dbReference type="SUPFAM" id="SSF46689">
    <property type="entry name" value="Homeodomain-like"/>
    <property type="match status" value="1"/>
</dbReference>
<dbReference type="SUPFAM" id="SSF53697">
    <property type="entry name" value="SIS domain"/>
    <property type="match status" value="1"/>
</dbReference>
<evidence type="ECO:0000313" key="3">
    <source>
        <dbReference type="Proteomes" id="UP000318483"/>
    </source>
</evidence>
<name>A0A5B8I934_9RHOB</name>
<organism evidence="2 3">
    <name type="scientific">Qingshengfaniella alkalisoli</name>
    <dbReference type="NCBI Taxonomy" id="2599296"/>
    <lineage>
        <taxon>Bacteria</taxon>
        <taxon>Pseudomonadati</taxon>
        <taxon>Pseudomonadota</taxon>
        <taxon>Alphaproteobacteria</taxon>
        <taxon>Rhodobacterales</taxon>
        <taxon>Paracoccaceae</taxon>
        <taxon>Qingshengfaniella</taxon>
    </lineage>
</organism>
<dbReference type="Proteomes" id="UP000318483">
    <property type="component" value="Plasmid unnamed1"/>
</dbReference>
<dbReference type="Gene3D" id="3.40.50.10490">
    <property type="entry name" value="Glucose-6-phosphate isomerase like protein, domain 1"/>
    <property type="match status" value="1"/>
</dbReference>
<dbReference type="EMBL" id="CP042262">
    <property type="protein sequence ID" value="QDY70675.1"/>
    <property type="molecule type" value="Genomic_DNA"/>
</dbReference>
<dbReference type="GO" id="GO:0003677">
    <property type="term" value="F:DNA binding"/>
    <property type="evidence" value="ECO:0007669"/>
    <property type="project" value="InterPro"/>
</dbReference>
<dbReference type="PROSITE" id="PS51071">
    <property type="entry name" value="HTH_RPIR"/>
    <property type="match status" value="1"/>
</dbReference>
<proteinExistence type="predicted"/>
<dbReference type="InterPro" id="IPR009057">
    <property type="entry name" value="Homeodomain-like_sf"/>
</dbReference>
<dbReference type="GO" id="GO:0097367">
    <property type="term" value="F:carbohydrate derivative binding"/>
    <property type="evidence" value="ECO:0007669"/>
    <property type="project" value="InterPro"/>
</dbReference>
<dbReference type="GO" id="GO:1901135">
    <property type="term" value="P:carbohydrate derivative metabolic process"/>
    <property type="evidence" value="ECO:0007669"/>
    <property type="project" value="InterPro"/>
</dbReference>
<keyword evidence="2" id="KW-0614">Plasmid</keyword>
<evidence type="ECO:0000313" key="2">
    <source>
        <dbReference type="EMBL" id="QDY70675.1"/>
    </source>
</evidence>
<dbReference type="InterPro" id="IPR036388">
    <property type="entry name" value="WH-like_DNA-bd_sf"/>
</dbReference>
<sequence length="287" mass="31680">MSDQDLTQLHSLISKHSEKLTPADARILDVLISDPIRAAMQDGKEVSDRAGVHPSSAVRLARRLGFSGYRDLKAFLQDSLTREHGDFIHAESRIAARLARSEERSLVQDVLDSEIATLQAARDTISDTDIRHFSEAVMAARRVFLFGQGHGAAIAKLVEIRLQRSGYDARDMSGSDQQMAEQIASMTARDVVWIFAFRQISKRLQRMHNVLVSGGVKTLVISDIRAARFLPKPTLQINVSRGAPGEHQSIATPMTIANGIILDLARIDDGQTLNALSKFTEVRQSMA</sequence>
<evidence type="ECO:0000259" key="1">
    <source>
        <dbReference type="PROSITE" id="PS51071"/>
    </source>
</evidence>
<reference evidence="2 3" key="1">
    <citation type="submission" date="2019-07" db="EMBL/GenBank/DDBJ databases">
        <title>Litoreibacter alkalisoli sp. nov., isolated from saline-alkaline soil.</title>
        <authorList>
            <person name="Wang S."/>
            <person name="Xu L."/>
            <person name="Xing Y.-T."/>
            <person name="Sun J.-Q."/>
        </authorList>
    </citation>
    <scope>NUCLEOTIDE SEQUENCE [LARGE SCALE GENOMIC DNA]</scope>
    <source>
        <strain evidence="2 3">LN3S51</strain>
        <plasmid evidence="2 3">unnamed1</plasmid>
    </source>
</reference>
<gene>
    <name evidence="2" type="ORF">FPZ52_13415</name>
</gene>
<dbReference type="Gene3D" id="1.10.10.10">
    <property type="entry name" value="Winged helix-like DNA-binding domain superfamily/Winged helix DNA-binding domain"/>
    <property type="match status" value="1"/>
</dbReference>
<dbReference type="OrthoDB" id="3574600at2"/>
<protein>
    <submittedName>
        <fullName evidence="2">MurR/RpiR family transcriptional regulator</fullName>
    </submittedName>
</protein>
<dbReference type="InterPro" id="IPR047640">
    <property type="entry name" value="RpiR-like"/>
</dbReference>